<evidence type="ECO:0000313" key="2">
    <source>
        <dbReference type="Proteomes" id="UP000215914"/>
    </source>
</evidence>
<comment type="caution">
    <text evidence="1">The sequence shown here is derived from an EMBL/GenBank/DDBJ whole genome shotgun (WGS) entry which is preliminary data.</text>
</comment>
<reference evidence="1" key="2">
    <citation type="submission" date="2020-06" db="EMBL/GenBank/DDBJ databases">
        <title>Helianthus annuus Genome sequencing and assembly Release 2.</title>
        <authorList>
            <person name="Gouzy J."/>
            <person name="Langlade N."/>
            <person name="Munos S."/>
        </authorList>
    </citation>
    <scope>NUCLEOTIDE SEQUENCE</scope>
    <source>
        <tissue evidence="1">Leaves</tissue>
    </source>
</reference>
<dbReference type="Proteomes" id="UP000215914">
    <property type="component" value="Unassembled WGS sequence"/>
</dbReference>
<name>A0A9K3J4C3_HELAN</name>
<proteinExistence type="predicted"/>
<evidence type="ECO:0000313" key="1">
    <source>
        <dbReference type="EMBL" id="KAF5808203.1"/>
    </source>
</evidence>
<reference evidence="1" key="1">
    <citation type="journal article" date="2017" name="Nature">
        <title>The sunflower genome provides insights into oil metabolism, flowering and Asterid evolution.</title>
        <authorList>
            <person name="Badouin H."/>
            <person name="Gouzy J."/>
            <person name="Grassa C.J."/>
            <person name="Murat F."/>
            <person name="Staton S.E."/>
            <person name="Cottret L."/>
            <person name="Lelandais-Briere C."/>
            <person name="Owens G.L."/>
            <person name="Carrere S."/>
            <person name="Mayjonade B."/>
            <person name="Legrand L."/>
            <person name="Gill N."/>
            <person name="Kane N.C."/>
            <person name="Bowers J.E."/>
            <person name="Hubner S."/>
            <person name="Bellec A."/>
            <person name="Berard A."/>
            <person name="Berges H."/>
            <person name="Blanchet N."/>
            <person name="Boniface M.C."/>
            <person name="Brunel D."/>
            <person name="Catrice O."/>
            <person name="Chaidir N."/>
            <person name="Claudel C."/>
            <person name="Donnadieu C."/>
            <person name="Faraut T."/>
            <person name="Fievet G."/>
            <person name="Helmstetter N."/>
            <person name="King M."/>
            <person name="Knapp S.J."/>
            <person name="Lai Z."/>
            <person name="Le Paslier M.C."/>
            <person name="Lippi Y."/>
            <person name="Lorenzon L."/>
            <person name="Mandel J.R."/>
            <person name="Marage G."/>
            <person name="Marchand G."/>
            <person name="Marquand E."/>
            <person name="Bret-Mestries E."/>
            <person name="Morien E."/>
            <person name="Nambeesan S."/>
            <person name="Nguyen T."/>
            <person name="Pegot-Espagnet P."/>
            <person name="Pouilly N."/>
            <person name="Raftis F."/>
            <person name="Sallet E."/>
            <person name="Schiex T."/>
            <person name="Thomas J."/>
            <person name="Vandecasteele C."/>
            <person name="Vares D."/>
            <person name="Vear F."/>
            <person name="Vautrin S."/>
            <person name="Crespi M."/>
            <person name="Mangin B."/>
            <person name="Burke J.M."/>
            <person name="Salse J."/>
            <person name="Munos S."/>
            <person name="Vincourt P."/>
            <person name="Rieseberg L.H."/>
            <person name="Langlade N.B."/>
        </authorList>
    </citation>
    <scope>NUCLEOTIDE SEQUENCE</scope>
    <source>
        <tissue evidence="1">Leaves</tissue>
    </source>
</reference>
<dbReference type="Gramene" id="mRNA:HanXRQr2_Chr04g0142751">
    <property type="protein sequence ID" value="CDS:HanXRQr2_Chr04g0142751.1"/>
    <property type="gene ID" value="HanXRQr2_Chr04g0142751"/>
</dbReference>
<dbReference type="AlphaFoldDB" id="A0A9K3J4C3"/>
<dbReference type="EMBL" id="MNCJ02000319">
    <property type="protein sequence ID" value="KAF5808203.1"/>
    <property type="molecule type" value="Genomic_DNA"/>
</dbReference>
<keyword evidence="2" id="KW-1185">Reference proteome</keyword>
<accession>A0A9K3J4C3</accession>
<organism evidence="1 2">
    <name type="scientific">Helianthus annuus</name>
    <name type="common">Common sunflower</name>
    <dbReference type="NCBI Taxonomy" id="4232"/>
    <lineage>
        <taxon>Eukaryota</taxon>
        <taxon>Viridiplantae</taxon>
        <taxon>Streptophyta</taxon>
        <taxon>Embryophyta</taxon>
        <taxon>Tracheophyta</taxon>
        <taxon>Spermatophyta</taxon>
        <taxon>Magnoliopsida</taxon>
        <taxon>eudicotyledons</taxon>
        <taxon>Gunneridae</taxon>
        <taxon>Pentapetalae</taxon>
        <taxon>asterids</taxon>
        <taxon>campanulids</taxon>
        <taxon>Asterales</taxon>
        <taxon>Asteraceae</taxon>
        <taxon>Asteroideae</taxon>
        <taxon>Heliantheae alliance</taxon>
        <taxon>Heliantheae</taxon>
        <taxon>Helianthus</taxon>
    </lineage>
</organism>
<sequence length="51" mass="6181">MQLKSTHNILPSYSPITNKGKRKKLTFYRQCFIEIICTQEENFQVRQIRYS</sequence>
<gene>
    <name evidence="1" type="ORF">HanXRQr2_Chr04g0142751</name>
</gene>
<protein>
    <submittedName>
        <fullName evidence="1">Uncharacterized protein</fullName>
    </submittedName>
</protein>